<reference evidence="6 7" key="1">
    <citation type="submission" date="2016-03" db="EMBL/GenBank/DDBJ databases">
        <title>How can Kluyveromyces marxianus grow so fast - potential evolutionary course in Saccharomyces Complex revealed by comparative genomics.</title>
        <authorList>
            <person name="Mo W."/>
            <person name="Lu W."/>
            <person name="Yang X."/>
            <person name="Qi J."/>
            <person name="Lv H."/>
        </authorList>
    </citation>
    <scope>NUCLEOTIDE SEQUENCE [LARGE SCALE GENOMIC DNA]</scope>
    <source>
        <strain evidence="6 7">FIM1</strain>
    </source>
</reference>
<evidence type="ECO:0000313" key="7">
    <source>
        <dbReference type="Proteomes" id="UP000422736"/>
    </source>
</evidence>
<evidence type="ECO:0000256" key="4">
    <source>
        <dbReference type="ARBA" id="ARBA00022917"/>
    </source>
</evidence>
<protein>
    <submittedName>
        <fullName evidence="6">Protein HBS1</fullName>
    </submittedName>
</protein>
<keyword evidence="2" id="KW-0963">Cytoplasm</keyword>
<accession>A0ABX6ENI6</accession>
<proteinExistence type="predicted"/>
<keyword evidence="4" id="KW-0648">Protein biosynthesis</keyword>
<dbReference type="EMBL" id="CP015054">
    <property type="protein sequence ID" value="QGN13785.1"/>
    <property type="molecule type" value="Genomic_DNA"/>
</dbReference>
<dbReference type="Proteomes" id="UP000422736">
    <property type="component" value="Chromosome 1"/>
</dbReference>
<dbReference type="InterPro" id="IPR015033">
    <property type="entry name" value="HBS1-like_N"/>
</dbReference>
<organism evidence="6 7">
    <name type="scientific">Kluyveromyces marxianus</name>
    <name type="common">Yeast</name>
    <name type="synonym">Candida kefyr</name>
    <dbReference type="NCBI Taxonomy" id="4911"/>
    <lineage>
        <taxon>Eukaryota</taxon>
        <taxon>Fungi</taxon>
        <taxon>Dikarya</taxon>
        <taxon>Ascomycota</taxon>
        <taxon>Saccharomycotina</taxon>
        <taxon>Saccharomycetes</taxon>
        <taxon>Saccharomycetales</taxon>
        <taxon>Saccharomycetaceae</taxon>
        <taxon>Kluyveromyces</taxon>
    </lineage>
</organism>
<evidence type="ECO:0000259" key="5">
    <source>
        <dbReference type="Pfam" id="PF08938"/>
    </source>
</evidence>
<reference evidence="6 7" key="2">
    <citation type="submission" date="2019-11" db="EMBL/GenBank/DDBJ databases">
        <authorList>
            <person name="Lu H."/>
        </authorList>
    </citation>
    <scope>NUCLEOTIDE SEQUENCE [LARGE SCALE GENOMIC DNA]</scope>
    <source>
        <strain evidence="6 7">FIM1</strain>
    </source>
</reference>
<evidence type="ECO:0000256" key="2">
    <source>
        <dbReference type="ARBA" id="ARBA00022490"/>
    </source>
</evidence>
<dbReference type="Pfam" id="PF08938">
    <property type="entry name" value="HBS1_N"/>
    <property type="match status" value="1"/>
</dbReference>
<gene>
    <name evidence="6" type="primary">HBS1</name>
    <name evidence="6" type="ORF">FIM1_431</name>
</gene>
<keyword evidence="7" id="KW-1185">Reference proteome</keyword>
<evidence type="ECO:0000256" key="1">
    <source>
        <dbReference type="ARBA" id="ARBA00004496"/>
    </source>
</evidence>
<sequence>MSKYYDEDDAIDYEEDIPDFQDEDEFDDYLNDEEYELLNQIFPTAKSELEEYQGWDNLTVKKALFEHNFDLTSAMIELKRKFKKKGMYILLF</sequence>
<name>A0ABX6ENI6_KLUMA</name>
<feature type="domain" description="HBS1-like protein N-terminal" evidence="5">
    <location>
        <begin position="11"/>
        <end position="85"/>
    </location>
</feature>
<evidence type="ECO:0000313" key="6">
    <source>
        <dbReference type="EMBL" id="QGN13785.1"/>
    </source>
</evidence>
<evidence type="ECO:0000256" key="3">
    <source>
        <dbReference type="ARBA" id="ARBA00022801"/>
    </source>
</evidence>
<keyword evidence="3" id="KW-0378">Hydrolase</keyword>
<comment type="subcellular location">
    <subcellularLocation>
        <location evidence="1">Cytoplasm</location>
    </subcellularLocation>
</comment>